<dbReference type="GO" id="GO:0003677">
    <property type="term" value="F:DNA binding"/>
    <property type="evidence" value="ECO:0007669"/>
    <property type="project" value="UniProtKB-KW"/>
</dbReference>
<dbReference type="InterPro" id="IPR023188">
    <property type="entry name" value="DPS_DNA-bd_CS"/>
</dbReference>
<feature type="domain" description="Ferritin/DPS" evidence="2">
    <location>
        <begin position="20"/>
        <end position="152"/>
    </location>
</feature>
<proteinExistence type="inferred from homology"/>
<dbReference type="InterPro" id="IPR012347">
    <property type="entry name" value="Ferritin-like"/>
</dbReference>
<dbReference type="GO" id="GO:0008199">
    <property type="term" value="F:ferric iron binding"/>
    <property type="evidence" value="ECO:0007669"/>
    <property type="project" value="InterPro"/>
</dbReference>
<dbReference type="InterPro" id="IPR009078">
    <property type="entry name" value="Ferritin-like_SF"/>
</dbReference>
<evidence type="ECO:0000259" key="2">
    <source>
        <dbReference type="Pfam" id="PF00210"/>
    </source>
</evidence>
<name>K1UEM7_9ZZZZ</name>
<dbReference type="PIRSF" id="PIRSF005900">
    <property type="entry name" value="Dps"/>
    <property type="match status" value="1"/>
</dbReference>
<dbReference type="CDD" id="cd01043">
    <property type="entry name" value="DPS"/>
    <property type="match status" value="1"/>
</dbReference>
<dbReference type="Pfam" id="PF00210">
    <property type="entry name" value="Ferritin"/>
    <property type="match status" value="1"/>
</dbReference>
<evidence type="ECO:0000256" key="1">
    <source>
        <dbReference type="ARBA" id="ARBA00009497"/>
    </source>
</evidence>
<dbReference type="SUPFAM" id="SSF47240">
    <property type="entry name" value="Ferritin-like"/>
    <property type="match status" value="1"/>
</dbReference>
<dbReference type="PRINTS" id="PR01346">
    <property type="entry name" value="HELNAPAPROT"/>
</dbReference>
<dbReference type="PANTHER" id="PTHR42932:SF1">
    <property type="entry name" value="GENERAL STRESS PROTEIN 20U"/>
    <property type="match status" value="1"/>
</dbReference>
<reference evidence="3" key="1">
    <citation type="journal article" date="2013" name="Environ. Microbiol.">
        <title>Microbiota from the distal guts of lean and obese adolescents exhibit partial functional redundancy besides clear differences in community structure.</title>
        <authorList>
            <person name="Ferrer M."/>
            <person name="Ruiz A."/>
            <person name="Lanza F."/>
            <person name="Haange S.B."/>
            <person name="Oberbach A."/>
            <person name="Till H."/>
            <person name="Bargiela R."/>
            <person name="Campoy C."/>
            <person name="Segura M.T."/>
            <person name="Richter M."/>
            <person name="von Bergen M."/>
            <person name="Seifert J."/>
            <person name="Suarez A."/>
        </authorList>
    </citation>
    <scope>NUCLEOTIDE SEQUENCE</scope>
</reference>
<dbReference type="EMBL" id="AJWY01002299">
    <property type="protein sequence ID" value="EKC78454.1"/>
    <property type="molecule type" value="Genomic_DNA"/>
</dbReference>
<protein>
    <submittedName>
        <fullName evidence="3">Non-specific DNA-binding protein Dps</fullName>
    </submittedName>
</protein>
<organism evidence="3">
    <name type="scientific">human gut metagenome</name>
    <dbReference type="NCBI Taxonomy" id="408170"/>
    <lineage>
        <taxon>unclassified sequences</taxon>
        <taxon>metagenomes</taxon>
        <taxon>organismal metagenomes</taxon>
    </lineage>
</organism>
<dbReference type="InterPro" id="IPR002177">
    <property type="entry name" value="DPS_DNA-bd"/>
</dbReference>
<dbReference type="PANTHER" id="PTHR42932">
    <property type="entry name" value="GENERAL STRESS PROTEIN 20U"/>
    <property type="match status" value="1"/>
</dbReference>
<sequence length="162" mass="18084">MKTMDYLHLNASAVNGVVNSLKSLLADYQIFYANLRGLHWNIRGRAFFVLHAKFEELYDNAAAKVDELAERILMLGGEPENRFSEYLKTARLQEVSGVSCPDEAVKLVLESLGHLIGEERKLLAEASEAGDEATVALMSDYLREQEKLVWTLVASSDCDCAK</sequence>
<comment type="caution">
    <text evidence="3">The sequence shown here is derived from an EMBL/GenBank/DDBJ whole genome shotgun (WGS) entry which is preliminary data.</text>
</comment>
<comment type="similarity">
    <text evidence="1">Belongs to the Dps family.</text>
</comment>
<evidence type="ECO:0000313" key="3">
    <source>
        <dbReference type="EMBL" id="EKC78454.1"/>
    </source>
</evidence>
<accession>K1UEM7</accession>
<dbReference type="AlphaFoldDB" id="K1UEM7"/>
<dbReference type="InterPro" id="IPR008331">
    <property type="entry name" value="Ferritin_DPS_dom"/>
</dbReference>
<dbReference type="GO" id="GO:0016722">
    <property type="term" value="F:oxidoreductase activity, acting on metal ions"/>
    <property type="evidence" value="ECO:0007669"/>
    <property type="project" value="InterPro"/>
</dbReference>
<dbReference type="PROSITE" id="PS00819">
    <property type="entry name" value="DPS_2"/>
    <property type="match status" value="1"/>
</dbReference>
<gene>
    <name evidence="3" type="ORF">LEA_03466</name>
</gene>
<dbReference type="Gene3D" id="1.20.1260.10">
    <property type="match status" value="1"/>
</dbReference>
<keyword evidence="3" id="KW-0238">DNA-binding</keyword>
<dbReference type="PROSITE" id="PS00818">
    <property type="entry name" value="DPS_1"/>
    <property type="match status" value="1"/>
</dbReference>